<dbReference type="AlphaFoldDB" id="A0A4R8W5Z3"/>
<feature type="domain" description="Acyl-CoA oxidase/dehydrogenase middle" evidence="1">
    <location>
        <begin position="132"/>
        <end position="218"/>
    </location>
</feature>
<accession>A0A4R8W5Z3</accession>
<organism evidence="2 3">
    <name type="scientific">Cryobacterium adonitolivorans</name>
    <dbReference type="NCBI Taxonomy" id="1259189"/>
    <lineage>
        <taxon>Bacteria</taxon>
        <taxon>Bacillati</taxon>
        <taxon>Actinomycetota</taxon>
        <taxon>Actinomycetes</taxon>
        <taxon>Micrococcales</taxon>
        <taxon>Microbacteriaceae</taxon>
        <taxon>Cryobacterium</taxon>
    </lineage>
</organism>
<proteinExistence type="predicted"/>
<gene>
    <name evidence="2" type="ORF">E3O42_08485</name>
</gene>
<dbReference type="SUPFAM" id="SSF56645">
    <property type="entry name" value="Acyl-CoA dehydrogenase NM domain-like"/>
    <property type="match status" value="1"/>
</dbReference>
<evidence type="ECO:0000313" key="3">
    <source>
        <dbReference type="Proteomes" id="UP000297907"/>
    </source>
</evidence>
<comment type="caution">
    <text evidence="2">The sequence shown here is derived from an EMBL/GenBank/DDBJ whole genome shotgun (WGS) entry which is preliminary data.</text>
</comment>
<name>A0A4R8W5Z3_9MICO</name>
<evidence type="ECO:0000313" key="2">
    <source>
        <dbReference type="EMBL" id="TFC02419.1"/>
    </source>
</evidence>
<dbReference type="OrthoDB" id="107064at2"/>
<dbReference type="Proteomes" id="UP000297907">
    <property type="component" value="Unassembled WGS sequence"/>
</dbReference>
<evidence type="ECO:0000259" key="1">
    <source>
        <dbReference type="Pfam" id="PF02770"/>
    </source>
</evidence>
<dbReference type="InterPro" id="IPR009100">
    <property type="entry name" value="AcylCoA_DH/oxidase_NM_dom_sf"/>
</dbReference>
<reference evidence="2 3" key="1">
    <citation type="submission" date="2019-03" db="EMBL/GenBank/DDBJ databases">
        <title>Genomics of glacier-inhabiting Cryobacterium strains.</title>
        <authorList>
            <person name="Liu Q."/>
            <person name="Xin Y.-H."/>
        </authorList>
    </citation>
    <scope>NUCLEOTIDE SEQUENCE [LARGE SCALE GENOMIC DNA]</scope>
    <source>
        <strain evidence="2 3">RHLS22-1</strain>
    </source>
</reference>
<protein>
    <submittedName>
        <fullName evidence="2">Acyl-CoA dehydrogenase</fullName>
    </submittedName>
</protein>
<dbReference type="EMBL" id="SOFL01000028">
    <property type="protein sequence ID" value="TFC02419.1"/>
    <property type="molecule type" value="Genomic_DNA"/>
</dbReference>
<dbReference type="Gene3D" id="2.40.110.10">
    <property type="entry name" value="Butyryl-CoA Dehydrogenase, subunit A, domain 2"/>
    <property type="match status" value="1"/>
</dbReference>
<dbReference type="RefSeq" id="WP_134453523.1">
    <property type="nucleotide sequence ID" value="NZ_SOFL01000028.1"/>
</dbReference>
<dbReference type="InterPro" id="IPR046373">
    <property type="entry name" value="Acyl-CoA_Oxase/DH_mid-dom_sf"/>
</dbReference>
<keyword evidence="3" id="KW-1185">Reference proteome</keyword>
<sequence length="377" mass="38736">MTTQPGTAAVPAVVTVGGVSRGRGSRRPEDHERLAHLAEAAWAVDGNAERAIRFAVASAGTLPQPGSGHTSALFDALATVAAADLTAARVLEAHTDALAILQQAPGGTTEAVAAGAGWSGSEPNSWGVFAAESPGMRVAATRSPGGWQVSGRKPWCSLAGSLSHALVTAHTTPEGEQPARRRLFAVDLADAGVTVQEDAWFATGLSQVPSCPVEFTDVPALPIGDDGWYLTRPGFSWGGIQVAACWWGGAVGVARQLRAAAERREPDQILLAHLGAVDMALVGAGAALADAAAAIDRGEAFGESGGLLAARVRGLVARTVDEVLGRTGHALGPAPLALDARHSRRVADLTLYVRQHHAERDDAALGSRLLAGEAASW</sequence>
<dbReference type="InterPro" id="IPR006091">
    <property type="entry name" value="Acyl-CoA_Oxase/DH_mid-dom"/>
</dbReference>
<dbReference type="GO" id="GO:0016627">
    <property type="term" value="F:oxidoreductase activity, acting on the CH-CH group of donors"/>
    <property type="evidence" value="ECO:0007669"/>
    <property type="project" value="InterPro"/>
</dbReference>
<dbReference type="Pfam" id="PF02770">
    <property type="entry name" value="Acyl-CoA_dh_M"/>
    <property type="match status" value="1"/>
</dbReference>